<comment type="caution">
    <text evidence="1">The sequence shown here is derived from an EMBL/GenBank/DDBJ whole genome shotgun (WGS) entry which is preliminary data.</text>
</comment>
<evidence type="ECO:0000313" key="2">
    <source>
        <dbReference type="Proteomes" id="UP000528734"/>
    </source>
</evidence>
<dbReference type="AlphaFoldDB" id="A0A7Y4M5H8"/>
<dbReference type="RefSeq" id="WP_171713173.1">
    <property type="nucleotide sequence ID" value="NZ_JAAVLW010000010.1"/>
</dbReference>
<sequence length="98" mass="10316">MKQYEASVETVIELDNSAALFAPGERVTFWPAKLSDVPAIAVPKGAVVACDGRAAGVRLAKGQIDIRIAGGQFGMVKEMISKSSQSRLPLAAALVARF</sequence>
<reference evidence="1 2" key="1">
    <citation type="submission" date="2020-03" db="EMBL/GenBank/DDBJ databases">
        <title>Bradyrhizobium diversity isolated from nodules of Muelleranthus trifoliolatus.</title>
        <authorList>
            <person name="Klepa M."/>
            <person name="Helene L."/>
            <person name="Hungria M."/>
        </authorList>
    </citation>
    <scope>NUCLEOTIDE SEQUENCE [LARGE SCALE GENOMIC DNA]</scope>
    <source>
        <strain evidence="1 2">WSM 1744</strain>
    </source>
</reference>
<protein>
    <submittedName>
        <fullName evidence="1">Uncharacterized protein</fullName>
    </submittedName>
</protein>
<dbReference type="EMBL" id="JAAVLW010000010">
    <property type="protein sequence ID" value="NOJ50115.1"/>
    <property type="molecule type" value="Genomic_DNA"/>
</dbReference>
<keyword evidence="2" id="KW-1185">Reference proteome</keyword>
<dbReference type="Proteomes" id="UP000528734">
    <property type="component" value="Unassembled WGS sequence"/>
</dbReference>
<accession>A0A7Y4M5H8</accession>
<gene>
    <name evidence="1" type="ORF">HCN50_28355</name>
</gene>
<evidence type="ECO:0000313" key="1">
    <source>
        <dbReference type="EMBL" id="NOJ50115.1"/>
    </source>
</evidence>
<name>A0A7Y4M5H8_9BRAD</name>
<proteinExistence type="predicted"/>
<organism evidence="1 2">
    <name type="scientific">Bradyrhizobium archetypum</name>
    <dbReference type="NCBI Taxonomy" id="2721160"/>
    <lineage>
        <taxon>Bacteria</taxon>
        <taxon>Pseudomonadati</taxon>
        <taxon>Pseudomonadota</taxon>
        <taxon>Alphaproteobacteria</taxon>
        <taxon>Hyphomicrobiales</taxon>
        <taxon>Nitrobacteraceae</taxon>
        <taxon>Bradyrhizobium</taxon>
    </lineage>
</organism>